<dbReference type="Proteomes" id="UP000054166">
    <property type="component" value="Unassembled WGS sequence"/>
</dbReference>
<dbReference type="InParanoid" id="A0A0C3BN24"/>
<protein>
    <recommendedName>
        <fullName evidence="1">Ubiquitin-like domain-containing protein</fullName>
    </recommendedName>
</protein>
<dbReference type="HOGENOM" id="CLU_148322_4_4_1"/>
<dbReference type="Gene3D" id="3.10.20.90">
    <property type="entry name" value="Phosphatidylinositol 3-kinase Catalytic Subunit, Chain A, domain 1"/>
    <property type="match status" value="1"/>
</dbReference>
<keyword evidence="3" id="KW-1185">Reference proteome</keyword>
<evidence type="ECO:0000259" key="1">
    <source>
        <dbReference type="PROSITE" id="PS50053"/>
    </source>
</evidence>
<dbReference type="SUPFAM" id="SSF54236">
    <property type="entry name" value="Ubiquitin-like"/>
    <property type="match status" value="1"/>
</dbReference>
<dbReference type="PANTHER" id="PTHR10562">
    <property type="entry name" value="SMALL UBIQUITIN-RELATED MODIFIER"/>
    <property type="match status" value="1"/>
</dbReference>
<feature type="domain" description="Ubiquitin-like" evidence="1">
    <location>
        <begin position="13"/>
        <end position="87"/>
    </location>
</feature>
<dbReference type="InterPro" id="IPR022617">
    <property type="entry name" value="Rad60/SUMO-like_dom"/>
</dbReference>
<dbReference type="Pfam" id="PF11976">
    <property type="entry name" value="Rad60-SLD"/>
    <property type="match status" value="1"/>
</dbReference>
<accession>A0A0C3BN24</accession>
<dbReference type="PROSITE" id="PS50053">
    <property type="entry name" value="UBIQUITIN_2"/>
    <property type="match status" value="1"/>
</dbReference>
<evidence type="ECO:0000313" key="2">
    <source>
        <dbReference type="EMBL" id="KIM87883.1"/>
    </source>
</evidence>
<dbReference type="CDD" id="cd01763">
    <property type="entry name" value="Ubl_SUMO_like"/>
    <property type="match status" value="1"/>
</dbReference>
<dbReference type="SMART" id="SM00213">
    <property type="entry name" value="UBQ"/>
    <property type="match status" value="1"/>
</dbReference>
<dbReference type="EMBL" id="KN832978">
    <property type="protein sequence ID" value="KIM87883.1"/>
    <property type="molecule type" value="Genomic_DNA"/>
</dbReference>
<evidence type="ECO:0000313" key="3">
    <source>
        <dbReference type="Proteomes" id="UP000054166"/>
    </source>
</evidence>
<dbReference type="InterPro" id="IPR029071">
    <property type="entry name" value="Ubiquitin-like_domsf"/>
</dbReference>
<gene>
    <name evidence="2" type="ORF">PILCRDRAFT_264125</name>
</gene>
<sequence>MSEEPAEDVKPKLNLTVNYEGQTITVKVRANTNFTKIFQAAEKKFGKEPGTFKFRAEDQRLRPEQTPAEVGLEDGDQIDAYLEQLGGGSCSWHQIHVSIISLGFSL</sequence>
<reference evidence="3" key="2">
    <citation type="submission" date="2015-01" db="EMBL/GenBank/DDBJ databases">
        <title>Evolutionary Origins and Diversification of the Mycorrhizal Mutualists.</title>
        <authorList>
            <consortium name="DOE Joint Genome Institute"/>
            <consortium name="Mycorrhizal Genomics Consortium"/>
            <person name="Kohler A."/>
            <person name="Kuo A."/>
            <person name="Nagy L.G."/>
            <person name="Floudas D."/>
            <person name="Copeland A."/>
            <person name="Barry K.W."/>
            <person name="Cichocki N."/>
            <person name="Veneault-Fourrey C."/>
            <person name="LaButti K."/>
            <person name="Lindquist E.A."/>
            <person name="Lipzen A."/>
            <person name="Lundell T."/>
            <person name="Morin E."/>
            <person name="Murat C."/>
            <person name="Riley R."/>
            <person name="Ohm R."/>
            <person name="Sun H."/>
            <person name="Tunlid A."/>
            <person name="Henrissat B."/>
            <person name="Grigoriev I.V."/>
            <person name="Hibbett D.S."/>
            <person name="Martin F."/>
        </authorList>
    </citation>
    <scope>NUCLEOTIDE SEQUENCE [LARGE SCALE GENOMIC DNA]</scope>
    <source>
        <strain evidence="3">F 1598</strain>
    </source>
</reference>
<dbReference type="InterPro" id="IPR000626">
    <property type="entry name" value="Ubiquitin-like_dom"/>
</dbReference>
<name>A0A0C3BN24_PILCF</name>
<dbReference type="AlphaFoldDB" id="A0A0C3BN24"/>
<proteinExistence type="predicted"/>
<organism evidence="2 3">
    <name type="scientific">Piloderma croceum (strain F 1598)</name>
    <dbReference type="NCBI Taxonomy" id="765440"/>
    <lineage>
        <taxon>Eukaryota</taxon>
        <taxon>Fungi</taxon>
        <taxon>Dikarya</taxon>
        <taxon>Basidiomycota</taxon>
        <taxon>Agaricomycotina</taxon>
        <taxon>Agaricomycetes</taxon>
        <taxon>Agaricomycetidae</taxon>
        <taxon>Atheliales</taxon>
        <taxon>Atheliaceae</taxon>
        <taxon>Piloderma</taxon>
    </lineage>
</organism>
<reference evidence="2 3" key="1">
    <citation type="submission" date="2014-04" db="EMBL/GenBank/DDBJ databases">
        <authorList>
            <consortium name="DOE Joint Genome Institute"/>
            <person name="Kuo A."/>
            <person name="Tarkka M."/>
            <person name="Buscot F."/>
            <person name="Kohler A."/>
            <person name="Nagy L.G."/>
            <person name="Floudas D."/>
            <person name="Copeland A."/>
            <person name="Barry K.W."/>
            <person name="Cichocki N."/>
            <person name="Veneault-Fourrey C."/>
            <person name="LaButti K."/>
            <person name="Lindquist E.A."/>
            <person name="Lipzen A."/>
            <person name="Lundell T."/>
            <person name="Morin E."/>
            <person name="Murat C."/>
            <person name="Sun H."/>
            <person name="Tunlid A."/>
            <person name="Henrissat B."/>
            <person name="Grigoriev I.V."/>
            <person name="Hibbett D.S."/>
            <person name="Martin F."/>
            <person name="Nordberg H.P."/>
            <person name="Cantor M.N."/>
            <person name="Hua S.X."/>
        </authorList>
    </citation>
    <scope>NUCLEOTIDE SEQUENCE [LARGE SCALE GENOMIC DNA]</scope>
    <source>
        <strain evidence="2 3">F 1598</strain>
    </source>
</reference>
<dbReference type="STRING" id="765440.A0A0C3BN24"/>
<dbReference type="OrthoDB" id="442921at2759"/>